<name>A0A2D3VCR1_9PEZI</name>
<evidence type="ECO:0000259" key="2">
    <source>
        <dbReference type="PROSITE" id="PS00497"/>
    </source>
</evidence>
<protein>
    <recommendedName>
        <fullName evidence="2">Tyrosinase copper-binding domain-containing protein</fullName>
    </recommendedName>
</protein>
<feature type="domain" description="Tyrosinase copper-binding" evidence="2">
    <location>
        <begin position="140"/>
        <end position="157"/>
    </location>
</feature>
<keyword evidence="1" id="KW-0472">Membrane</keyword>
<reference evidence="3 4" key="1">
    <citation type="submission" date="2016-03" db="EMBL/GenBank/DDBJ databases">
        <authorList>
            <person name="Ploux O."/>
        </authorList>
    </citation>
    <scope>NUCLEOTIDE SEQUENCE [LARGE SCALE GENOMIC DNA]</scope>
    <source>
        <strain evidence="3 4">URUG2</strain>
    </source>
</reference>
<dbReference type="GeneID" id="35600433"/>
<evidence type="ECO:0000256" key="1">
    <source>
        <dbReference type="SAM" id="Phobius"/>
    </source>
</evidence>
<evidence type="ECO:0000313" key="4">
    <source>
        <dbReference type="Proteomes" id="UP000225277"/>
    </source>
</evidence>
<dbReference type="Pfam" id="PF00264">
    <property type="entry name" value="Tyrosinase"/>
    <property type="match status" value="1"/>
</dbReference>
<dbReference type="SUPFAM" id="SSF48056">
    <property type="entry name" value="Di-copper centre-containing domain"/>
    <property type="match status" value="1"/>
</dbReference>
<organism evidence="3 4">
    <name type="scientific">Ramularia collo-cygni</name>
    <dbReference type="NCBI Taxonomy" id="112498"/>
    <lineage>
        <taxon>Eukaryota</taxon>
        <taxon>Fungi</taxon>
        <taxon>Dikarya</taxon>
        <taxon>Ascomycota</taxon>
        <taxon>Pezizomycotina</taxon>
        <taxon>Dothideomycetes</taxon>
        <taxon>Dothideomycetidae</taxon>
        <taxon>Mycosphaerellales</taxon>
        <taxon>Mycosphaerellaceae</taxon>
        <taxon>Ramularia</taxon>
    </lineage>
</organism>
<keyword evidence="1" id="KW-0812">Transmembrane</keyword>
<gene>
    <name evidence="3" type="ORF">RCC_05270</name>
</gene>
<keyword evidence="1" id="KW-1133">Transmembrane helix</keyword>
<dbReference type="EMBL" id="FJUY01000007">
    <property type="protein sequence ID" value="CZT19419.1"/>
    <property type="molecule type" value="Genomic_DNA"/>
</dbReference>
<dbReference type="Gene3D" id="1.10.1280.10">
    <property type="entry name" value="Di-copper center containing domain from catechol oxidase"/>
    <property type="match status" value="1"/>
</dbReference>
<sequence length="160" mass="18172">MRLDNIKTFKPTYFALTEDISDSGETNGSVCRSISIVYAAFVIIVTLILVAGSVAQLYRPAQATTCQSPSIRREWRAFTSGERLEFIRAVNVLAQVTSQRRENGTIYDDFALLHGAISRMCKWMCLLTVFSVDVKDKIVHRSASFLPWHRYTLILYEKAL</sequence>
<dbReference type="OrthoDB" id="6132182at2759"/>
<proteinExistence type="predicted"/>
<dbReference type="InterPro" id="IPR002227">
    <property type="entry name" value="Tyrosinase_Cu-bd"/>
</dbReference>
<dbReference type="GO" id="GO:0016491">
    <property type="term" value="F:oxidoreductase activity"/>
    <property type="evidence" value="ECO:0007669"/>
    <property type="project" value="InterPro"/>
</dbReference>
<dbReference type="PROSITE" id="PS00497">
    <property type="entry name" value="TYROSINASE_1"/>
    <property type="match status" value="1"/>
</dbReference>
<dbReference type="STRING" id="112498.A0A2D3VCR1"/>
<keyword evidence="4" id="KW-1185">Reference proteome</keyword>
<dbReference type="RefSeq" id="XP_023626309.1">
    <property type="nucleotide sequence ID" value="XM_023770541.1"/>
</dbReference>
<evidence type="ECO:0000313" key="3">
    <source>
        <dbReference type="EMBL" id="CZT19419.1"/>
    </source>
</evidence>
<dbReference type="InterPro" id="IPR008922">
    <property type="entry name" value="Di-copper_centre_dom_sf"/>
</dbReference>
<dbReference type="Proteomes" id="UP000225277">
    <property type="component" value="Unassembled WGS sequence"/>
</dbReference>
<accession>A0A2D3VCR1</accession>
<feature type="transmembrane region" description="Helical" evidence="1">
    <location>
        <begin position="36"/>
        <end position="58"/>
    </location>
</feature>
<dbReference type="AlphaFoldDB" id="A0A2D3VCR1"/>